<gene>
    <name evidence="1" type="ORF">CRV2_00019036</name>
</gene>
<organism evidence="1 2">
    <name type="scientific">Clonostachys rosea f. rosea IK726</name>
    <dbReference type="NCBI Taxonomy" id="1349383"/>
    <lineage>
        <taxon>Eukaryota</taxon>
        <taxon>Fungi</taxon>
        <taxon>Dikarya</taxon>
        <taxon>Ascomycota</taxon>
        <taxon>Pezizomycotina</taxon>
        <taxon>Sordariomycetes</taxon>
        <taxon>Hypocreomycetidae</taxon>
        <taxon>Hypocreales</taxon>
        <taxon>Bionectriaceae</taxon>
        <taxon>Clonostachys</taxon>
    </lineage>
</organism>
<comment type="caution">
    <text evidence="1">The sequence shown here is derived from an EMBL/GenBank/DDBJ whole genome shotgun (WGS) entry which is preliminary data.</text>
</comment>
<name>A0ACA9UM48_BIOOC</name>
<dbReference type="Proteomes" id="UP000836387">
    <property type="component" value="Unassembled WGS sequence"/>
</dbReference>
<reference evidence="1" key="1">
    <citation type="submission" date="2020-04" db="EMBL/GenBank/DDBJ databases">
        <authorList>
            <person name="Broberg M."/>
        </authorList>
    </citation>
    <scope>NUCLEOTIDE SEQUENCE</scope>
</reference>
<dbReference type="EMBL" id="CADEHS020000527">
    <property type="protein sequence ID" value="CAG9953463.1"/>
    <property type="molecule type" value="Genomic_DNA"/>
</dbReference>
<evidence type="ECO:0000313" key="2">
    <source>
        <dbReference type="Proteomes" id="UP000836387"/>
    </source>
</evidence>
<evidence type="ECO:0000313" key="1">
    <source>
        <dbReference type="EMBL" id="CAG9953463.1"/>
    </source>
</evidence>
<sequence>MTKWNNAAKTLYDIFSYDPTPVPVTAEALSTDKRSYAHTNISTIFTSPPLSDSQPSPKNSAPSLSVEESPESSTRTSSTTSQGKETQWLTAHQKQTAHDWRLAALKERMRRELDIPMNDEDDAEDDAHSEWEKRRIRERHTSKTLKVLNANARKNTTNRSSSSASDGDKTPTWEASAEGEVIISSHNSVEKQLLRGIVPLLESMDSTLKKMQRGNVNRELSKKFMDSALDIAQPLVESSKREPSDI</sequence>
<proteinExistence type="predicted"/>
<accession>A0ACA9UM48</accession>
<protein>
    <submittedName>
        <fullName evidence="1">Uncharacterized protein</fullName>
    </submittedName>
</protein>
<keyword evidence="2" id="KW-1185">Reference proteome</keyword>
<reference evidence="1" key="2">
    <citation type="submission" date="2021-10" db="EMBL/GenBank/DDBJ databases">
        <authorList>
            <person name="Piombo E."/>
        </authorList>
    </citation>
    <scope>NUCLEOTIDE SEQUENCE</scope>
</reference>